<dbReference type="SUPFAM" id="SSF56436">
    <property type="entry name" value="C-type lectin-like"/>
    <property type="match status" value="1"/>
</dbReference>
<feature type="domain" description="C-type lectin" evidence="3">
    <location>
        <begin position="106"/>
        <end position="222"/>
    </location>
</feature>
<evidence type="ECO:0000256" key="1">
    <source>
        <dbReference type="SAM" id="MobiDB-lite"/>
    </source>
</evidence>
<dbReference type="OrthoDB" id="441660at2759"/>
<dbReference type="CDD" id="cd00037">
    <property type="entry name" value="CLECT"/>
    <property type="match status" value="1"/>
</dbReference>
<keyword evidence="2" id="KW-0472">Membrane</keyword>
<dbReference type="PROSITE" id="PS50041">
    <property type="entry name" value="C_TYPE_LECTIN_2"/>
    <property type="match status" value="1"/>
</dbReference>
<dbReference type="PANTHER" id="PTHR22803">
    <property type="entry name" value="MANNOSE, PHOSPHOLIPASE, LECTIN RECEPTOR RELATED"/>
    <property type="match status" value="1"/>
</dbReference>
<feature type="transmembrane region" description="Helical" evidence="2">
    <location>
        <begin position="366"/>
        <end position="386"/>
    </location>
</feature>
<feature type="region of interest" description="Disordered" evidence="1">
    <location>
        <begin position="1"/>
        <end position="59"/>
    </location>
</feature>
<proteinExistence type="predicted"/>
<dbReference type="InterPro" id="IPR001304">
    <property type="entry name" value="C-type_lectin-like"/>
</dbReference>
<evidence type="ECO:0000313" key="5">
    <source>
        <dbReference type="Proteomes" id="UP000789595"/>
    </source>
</evidence>
<reference evidence="4" key="1">
    <citation type="submission" date="2021-11" db="EMBL/GenBank/DDBJ databases">
        <authorList>
            <consortium name="Genoscope - CEA"/>
            <person name="William W."/>
        </authorList>
    </citation>
    <scope>NUCLEOTIDE SEQUENCE</scope>
</reference>
<dbReference type="Proteomes" id="UP000789595">
    <property type="component" value="Unassembled WGS sequence"/>
</dbReference>
<evidence type="ECO:0000259" key="3">
    <source>
        <dbReference type="PROSITE" id="PS50041"/>
    </source>
</evidence>
<evidence type="ECO:0000256" key="2">
    <source>
        <dbReference type="SAM" id="Phobius"/>
    </source>
</evidence>
<dbReference type="InterPro" id="IPR016186">
    <property type="entry name" value="C-type_lectin-like/link_sf"/>
</dbReference>
<dbReference type="EMBL" id="CAKKNE010000005">
    <property type="protein sequence ID" value="CAH0377719.1"/>
    <property type="molecule type" value="Genomic_DNA"/>
</dbReference>
<keyword evidence="2" id="KW-0812">Transmembrane</keyword>
<protein>
    <recommendedName>
        <fullName evidence="3">C-type lectin domain-containing protein</fullName>
    </recommendedName>
</protein>
<dbReference type="Pfam" id="PF00059">
    <property type="entry name" value="Lectin_C"/>
    <property type="match status" value="1"/>
</dbReference>
<dbReference type="InterPro" id="IPR016187">
    <property type="entry name" value="CTDL_fold"/>
</dbReference>
<feature type="non-terminal residue" evidence="4">
    <location>
        <position position="418"/>
    </location>
</feature>
<evidence type="ECO:0000313" key="4">
    <source>
        <dbReference type="EMBL" id="CAH0377719.1"/>
    </source>
</evidence>
<keyword evidence="2" id="KW-1133">Transmembrane helix</keyword>
<organism evidence="4 5">
    <name type="scientific">Pelagomonas calceolata</name>
    <dbReference type="NCBI Taxonomy" id="35677"/>
    <lineage>
        <taxon>Eukaryota</taxon>
        <taxon>Sar</taxon>
        <taxon>Stramenopiles</taxon>
        <taxon>Ochrophyta</taxon>
        <taxon>Pelagophyceae</taxon>
        <taxon>Pelagomonadales</taxon>
        <taxon>Pelagomonadaceae</taxon>
        <taxon>Pelagomonas</taxon>
    </lineage>
</organism>
<comment type="caution">
    <text evidence="4">The sequence shown here is derived from an EMBL/GenBank/DDBJ whole genome shotgun (WGS) entry which is preliminary data.</text>
</comment>
<accession>A0A8J2SWC4</accession>
<sequence length="418" mass="47048">QQALRGVLRTRKRADQSGRGSHSYRERRGKRQAASPDKTTTALRAARPRSASRTAVTYRSDAGRGAAAARIPLHRHNMRSLLVALLAPLGAAQCPSPYQGTSIDACFLISDFPATFSQCQQHCESNGGSLATIKSKAEDDYVRQLVTTQRAVWIGLFESGEQDESGVWEWVNGMSDTWRNWQPAPGEPNEWCTDEDCGLLAPGLWDGWVDASCTIPNWAHCLCRRGQLAGTNYRRDRVRLDQNAHDYDDCKEKEEEDPDEDEDQAGYFRYCRENGLAPKNWDARRQAYPYEDEKAAGYQSGTCGFAAWERDEQWAVCCCVDPTFCCAWGEDENCKSRDEEWEDEDEGMRDEELVERVDAMKREVDALLALVVVLLVVVGALIVYLVPWRRRPAFASPSLSVELNPTTYNELGRSVEGI</sequence>
<dbReference type="AlphaFoldDB" id="A0A8J2SWC4"/>
<name>A0A8J2SWC4_9STRA</name>
<dbReference type="SMART" id="SM00034">
    <property type="entry name" value="CLECT"/>
    <property type="match status" value="1"/>
</dbReference>
<feature type="compositionally biased region" description="Low complexity" evidence="1">
    <location>
        <begin position="39"/>
        <end position="59"/>
    </location>
</feature>
<keyword evidence="5" id="KW-1185">Reference proteome</keyword>
<dbReference type="Gene3D" id="3.10.100.10">
    <property type="entry name" value="Mannose-Binding Protein A, subunit A"/>
    <property type="match status" value="1"/>
</dbReference>
<gene>
    <name evidence="4" type="ORF">PECAL_5P22490</name>
</gene>
<dbReference type="InterPro" id="IPR050111">
    <property type="entry name" value="C-type_lectin/snaclec_domain"/>
</dbReference>